<evidence type="ECO:0000313" key="4">
    <source>
        <dbReference type="EMBL" id="RSL32740.1"/>
    </source>
</evidence>
<reference evidence="4 5" key="1">
    <citation type="submission" date="2018-10" db="EMBL/GenBank/DDBJ databases">
        <title>Draft genome sequence of Bacillus salarius IM0101, isolated from a hypersaline soil in Inner Mongolia, China.</title>
        <authorList>
            <person name="Yamprayoonswat W."/>
            <person name="Boonvisut S."/>
            <person name="Jumpathong W."/>
            <person name="Sittihan S."/>
            <person name="Ruangsuj P."/>
            <person name="Wanthongcharoen S."/>
            <person name="Thongpramul N."/>
            <person name="Pimmason S."/>
            <person name="Yu B."/>
            <person name="Yasawong M."/>
        </authorList>
    </citation>
    <scope>NUCLEOTIDE SEQUENCE [LARGE SCALE GENOMIC DNA]</scope>
    <source>
        <strain evidence="4 5">IM0101</strain>
    </source>
</reference>
<gene>
    <name evidence="4" type="ORF">D7Z54_13405</name>
</gene>
<feature type="domain" description="DUF4352" evidence="3">
    <location>
        <begin position="69"/>
        <end position="171"/>
    </location>
</feature>
<keyword evidence="2" id="KW-0472">Membrane</keyword>
<dbReference type="EMBL" id="RBVX01000012">
    <property type="protein sequence ID" value="RSL32740.1"/>
    <property type="molecule type" value="Genomic_DNA"/>
</dbReference>
<keyword evidence="1" id="KW-0732">Signal</keyword>
<dbReference type="AlphaFoldDB" id="A0A3R9RD67"/>
<comment type="caution">
    <text evidence="4">The sequence shown here is derived from an EMBL/GenBank/DDBJ whole genome shotgun (WGS) entry which is preliminary data.</text>
</comment>
<protein>
    <submittedName>
        <fullName evidence="4">DUF4352 domain-containing protein</fullName>
    </submittedName>
</protein>
<evidence type="ECO:0000259" key="3">
    <source>
        <dbReference type="Pfam" id="PF11611"/>
    </source>
</evidence>
<evidence type="ECO:0000256" key="1">
    <source>
        <dbReference type="ARBA" id="ARBA00022729"/>
    </source>
</evidence>
<sequence length="193" mass="22320">MFSMIINVKEKEEMERERKMDKKYYLLLGLTLILGVFSGMFLQSQRTSVESETEQFYQTVAANSDQLMEMGETARINKFDITVHDAYKTQAQESQYVVVDLSFFNALDEAREIPLFNLHVTDEEGYTSENDSSHEDQRLVGGQVRPEGLRRGTLAFEVNPSEHYELSYTDHSGRGLGSWKLDLNETKKQNKQR</sequence>
<keyword evidence="5" id="KW-1185">Reference proteome</keyword>
<dbReference type="InterPro" id="IPR029050">
    <property type="entry name" value="Immunoprotect_excell_Ig-like"/>
</dbReference>
<dbReference type="Pfam" id="PF11611">
    <property type="entry name" value="DUF4352"/>
    <property type="match status" value="1"/>
</dbReference>
<dbReference type="Proteomes" id="UP000275076">
    <property type="component" value="Unassembled WGS sequence"/>
</dbReference>
<evidence type="ECO:0000256" key="2">
    <source>
        <dbReference type="SAM" id="Phobius"/>
    </source>
</evidence>
<evidence type="ECO:0000313" key="5">
    <source>
        <dbReference type="Proteomes" id="UP000275076"/>
    </source>
</evidence>
<feature type="transmembrane region" description="Helical" evidence="2">
    <location>
        <begin position="24"/>
        <end position="42"/>
    </location>
</feature>
<dbReference type="Gene3D" id="2.60.40.1240">
    <property type="match status" value="1"/>
</dbReference>
<accession>A0A3R9RD67</accession>
<dbReference type="InterPro" id="IPR029051">
    <property type="entry name" value="DUF4352"/>
</dbReference>
<proteinExistence type="predicted"/>
<dbReference type="OrthoDB" id="2873963at2"/>
<name>A0A3R9RD67_9BACI</name>
<keyword evidence="2" id="KW-0812">Transmembrane</keyword>
<organism evidence="4 5">
    <name type="scientific">Salibacterium salarium</name>
    <dbReference type="NCBI Taxonomy" id="284579"/>
    <lineage>
        <taxon>Bacteria</taxon>
        <taxon>Bacillati</taxon>
        <taxon>Bacillota</taxon>
        <taxon>Bacilli</taxon>
        <taxon>Bacillales</taxon>
        <taxon>Bacillaceae</taxon>
    </lineage>
</organism>
<keyword evidence="2" id="KW-1133">Transmembrane helix</keyword>